<dbReference type="SMART" id="SM01012">
    <property type="entry name" value="ANTAR"/>
    <property type="match status" value="1"/>
</dbReference>
<name>A0A024GXW6_9MICC</name>
<organism evidence="7 8">
    <name type="scientific">Pseudarthrobacter siccitolerans</name>
    <dbReference type="NCBI Taxonomy" id="861266"/>
    <lineage>
        <taxon>Bacteria</taxon>
        <taxon>Bacillati</taxon>
        <taxon>Actinomycetota</taxon>
        <taxon>Actinomycetes</taxon>
        <taxon>Micrococcales</taxon>
        <taxon>Micrococcaceae</taxon>
        <taxon>Pseudarthrobacter</taxon>
    </lineage>
</organism>
<dbReference type="Gene3D" id="1.10.10.10">
    <property type="entry name" value="Winged helix-like DNA-binding domain superfamily/Winged helix DNA-binding domain"/>
    <property type="match status" value="1"/>
</dbReference>
<dbReference type="InterPro" id="IPR036388">
    <property type="entry name" value="WH-like_DNA-bd_sf"/>
</dbReference>
<feature type="domain" description="ANTAR" evidence="6">
    <location>
        <begin position="189"/>
        <end position="250"/>
    </location>
</feature>
<dbReference type="SUPFAM" id="SSF55781">
    <property type="entry name" value="GAF domain-like"/>
    <property type="match status" value="1"/>
</dbReference>
<reference evidence="8" key="1">
    <citation type="journal article" date="2014" name="Genome Announc.">
        <title>Genome Sequence of Arthrobacter siccitolerans 4J27, a Xeroprotectant-Producing Desiccation-Tolerant Microorganism.</title>
        <authorList>
            <person name="Manzanera M."/>
            <person name="Santa-Cruz-Calvo L."/>
            <person name="Vilchez J.I."/>
            <person name="Garcia-Fontana C."/>
            <person name="Silva-Castro G.A."/>
            <person name="Calvo C."/>
            <person name="Gonzalez-Lopez J."/>
        </authorList>
    </citation>
    <scope>NUCLEOTIDE SEQUENCE [LARGE SCALE GENOMIC DNA]</scope>
    <source>
        <strain evidence="8">4J27</strain>
    </source>
</reference>
<keyword evidence="8" id="KW-1185">Reference proteome</keyword>
<evidence type="ECO:0000256" key="3">
    <source>
        <dbReference type="ARBA" id="ARBA00023015"/>
    </source>
</evidence>
<evidence type="ECO:0000256" key="1">
    <source>
        <dbReference type="ARBA" id="ARBA00022679"/>
    </source>
</evidence>
<dbReference type="AlphaFoldDB" id="A0A024GXW6"/>
<evidence type="ECO:0000256" key="5">
    <source>
        <dbReference type="SAM" id="MobiDB-lite"/>
    </source>
</evidence>
<dbReference type="OrthoDB" id="3820533at2"/>
<evidence type="ECO:0000313" key="7">
    <source>
        <dbReference type="EMBL" id="CCQ44598.1"/>
    </source>
</evidence>
<dbReference type="PROSITE" id="PS50921">
    <property type="entry name" value="ANTAR"/>
    <property type="match status" value="1"/>
</dbReference>
<dbReference type="Pfam" id="PF03861">
    <property type="entry name" value="ANTAR"/>
    <property type="match status" value="1"/>
</dbReference>
<keyword evidence="1" id="KW-0808">Transferase</keyword>
<accession>A0A024GXW6</accession>
<dbReference type="GO" id="GO:0016301">
    <property type="term" value="F:kinase activity"/>
    <property type="evidence" value="ECO:0007669"/>
    <property type="project" value="UniProtKB-KW"/>
</dbReference>
<dbReference type="SUPFAM" id="SSF52172">
    <property type="entry name" value="CheY-like"/>
    <property type="match status" value="1"/>
</dbReference>
<keyword evidence="2" id="KW-0418">Kinase</keyword>
<evidence type="ECO:0000259" key="6">
    <source>
        <dbReference type="PROSITE" id="PS50921"/>
    </source>
</evidence>
<gene>
    <name evidence="7" type="ORF">ARTSIC4J27_525</name>
</gene>
<protein>
    <submittedName>
        <fullName evidence="7">ANTAR domain protein</fullName>
    </submittedName>
</protein>
<dbReference type="Pfam" id="PF13185">
    <property type="entry name" value="GAF_2"/>
    <property type="match status" value="1"/>
</dbReference>
<dbReference type="InterPro" id="IPR011006">
    <property type="entry name" value="CheY-like_superfamily"/>
</dbReference>
<dbReference type="STRING" id="861266.ARTSIC4J27_525"/>
<evidence type="ECO:0000256" key="2">
    <source>
        <dbReference type="ARBA" id="ARBA00022777"/>
    </source>
</evidence>
<dbReference type="EMBL" id="CAQI01000028">
    <property type="protein sequence ID" value="CCQ44598.1"/>
    <property type="molecule type" value="Genomic_DNA"/>
</dbReference>
<sequence>MTNHEHGGAGSFSALPQAAPPPAPAPAPDLETRLKELVLDSKDVVSFLTDLALIASSRLSSPGNRIHSGVTVMRRKRPEAVASSDVAARALDELQNGFKDGPCLTALRNGTTLLVPDLAEERRWAHYIKAAQENGVSSILAVPLNLAGEAEAVLNLYSGCSNGFTDEDISTAEAFANQAASSLRLVLRIAQLSEARNDLAIAMQSRTVIDMAIGAIMAENRCSRDTAFQILTKASSSRNIKLRDVAAAVITSISGEKQIDTYFDE</sequence>
<feature type="compositionally biased region" description="Pro residues" evidence="5">
    <location>
        <begin position="18"/>
        <end position="27"/>
    </location>
</feature>
<dbReference type="GO" id="GO:0003723">
    <property type="term" value="F:RNA binding"/>
    <property type="evidence" value="ECO:0007669"/>
    <property type="project" value="InterPro"/>
</dbReference>
<dbReference type="InterPro" id="IPR005561">
    <property type="entry name" value="ANTAR"/>
</dbReference>
<dbReference type="RefSeq" id="WP_083435285.1">
    <property type="nucleotide sequence ID" value="NZ_CAQI01000028.1"/>
</dbReference>
<feature type="region of interest" description="Disordered" evidence="5">
    <location>
        <begin position="1"/>
        <end position="29"/>
    </location>
</feature>
<proteinExistence type="predicted"/>
<dbReference type="InterPro" id="IPR003018">
    <property type="entry name" value="GAF"/>
</dbReference>
<dbReference type="Gene3D" id="3.30.450.40">
    <property type="match status" value="1"/>
</dbReference>
<dbReference type="Proteomes" id="UP000035722">
    <property type="component" value="Unassembled WGS sequence"/>
</dbReference>
<evidence type="ECO:0000313" key="8">
    <source>
        <dbReference type="Proteomes" id="UP000035722"/>
    </source>
</evidence>
<dbReference type="SMART" id="SM00065">
    <property type="entry name" value="GAF"/>
    <property type="match status" value="1"/>
</dbReference>
<keyword evidence="4" id="KW-0804">Transcription</keyword>
<keyword evidence="3" id="KW-0805">Transcription regulation</keyword>
<dbReference type="InterPro" id="IPR029016">
    <property type="entry name" value="GAF-like_dom_sf"/>
</dbReference>
<evidence type="ECO:0000256" key="4">
    <source>
        <dbReference type="ARBA" id="ARBA00023163"/>
    </source>
</evidence>
<comment type="caution">
    <text evidence="7">The sequence shown here is derived from an EMBL/GenBank/DDBJ whole genome shotgun (WGS) entry which is preliminary data.</text>
</comment>